<dbReference type="AlphaFoldDB" id="A0AAW3ZQI7"/>
<sequence length="228" mass="24545">MRTVSVSAPWIPRSRMIGLLSIVGLLSAVLGADAAETYTVYRCVSADGAVTLQDQPCPADSDSEERRFRDQGGTAAPVAAVPPVPADPTTSPPVSPVAAPRPPPARWRCVDIDGQARVSDRNDPRGRWVPAWTLGISSEPAGLAGRAGRAPPQLPSQPPPAEVAAARQRAQAQVYVEDRCRPMSLAETCQHLREQLEETRRRRFNQQPSGRAESDVLIEQLQSELAGC</sequence>
<comment type="caution">
    <text evidence="2">The sequence shown here is derived from an EMBL/GenBank/DDBJ whole genome shotgun (WGS) entry which is preliminary data.</text>
</comment>
<feature type="compositionally biased region" description="Pro residues" evidence="1">
    <location>
        <begin position="80"/>
        <end position="105"/>
    </location>
</feature>
<proteinExistence type="predicted"/>
<gene>
    <name evidence="2" type="ORF">IFO71_18540</name>
</gene>
<feature type="compositionally biased region" description="Low complexity" evidence="1">
    <location>
        <begin position="142"/>
        <end position="151"/>
    </location>
</feature>
<accession>A0AAW3ZQI7</accession>
<name>A0AAW3ZQI7_9GAMM</name>
<protein>
    <submittedName>
        <fullName evidence="2">DUF4124 domain-containing protein</fullName>
    </submittedName>
</protein>
<organism evidence="2 3">
    <name type="scientific">Pseudomarimonas arenosa</name>
    <dbReference type="NCBI Taxonomy" id="2774145"/>
    <lineage>
        <taxon>Bacteria</taxon>
        <taxon>Pseudomonadati</taxon>
        <taxon>Pseudomonadota</taxon>
        <taxon>Gammaproteobacteria</taxon>
        <taxon>Lysobacterales</taxon>
        <taxon>Lysobacteraceae</taxon>
        <taxon>Pseudomarimonas</taxon>
    </lineage>
</organism>
<evidence type="ECO:0000256" key="1">
    <source>
        <dbReference type="SAM" id="MobiDB-lite"/>
    </source>
</evidence>
<feature type="compositionally biased region" description="Pro residues" evidence="1">
    <location>
        <begin position="152"/>
        <end position="161"/>
    </location>
</feature>
<evidence type="ECO:0000313" key="3">
    <source>
        <dbReference type="Proteomes" id="UP000613768"/>
    </source>
</evidence>
<evidence type="ECO:0000313" key="2">
    <source>
        <dbReference type="EMBL" id="MBD8527749.1"/>
    </source>
</evidence>
<dbReference type="EMBL" id="JACYTR010000063">
    <property type="protein sequence ID" value="MBD8527749.1"/>
    <property type="molecule type" value="Genomic_DNA"/>
</dbReference>
<dbReference type="Proteomes" id="UP000613768">
    <property type="component" value="Unassembled WGS sequence"/>
</dbReference>
<reference evidence="2 3" key="1">
    <citation type="submission" date="2020-09" db="EMBL/GenBank/DDBJ databases">
        <title>Pseudoxanthomonas sp. CAU 1598 isolated from sand of Yaerae Beach.</title>
        <authorList>
            <person name="Kim W."/>
        </authorList>
    </citation>
    <scope>NUCLEOTIDE SEQUENCE [LARGE SCALE GENOMIC DNA]</scope>
    <source>
        <strain evidence="2 3">CAU 1598</strain>
    </source>
</reference>
<dbReference type="RefSeq" id="WP_192031171.1">
    <property type="nucleotide sequence ID" value="NZ_JACYTR010000063.1"/>
</dbReference>
<feature type="region of interest" description="Disordered" evidence="1">
    <location>
        <begin position="142"/>
        <end position="161"/>
    </location>
</feature>
<feature type="region of interest" description="Disordered" evidence="1">
    <location>
        <begin position="54"/>
        <end position="106"/>
    </location>
</feature>
<keyword evidence="3" id="KW-1185">Reference proteome</keyword>